<dbReference type="EMBL" id="JAOWKW010000010">
    <property type="protein sequence ID" value="MCV2879729.1"/>
    <property type="molecule type" value="Genomic_DNA"/>
</dbReference>
<organism evidence="2 3">
    <name type="scientific">Sedimentimonas flavescens</name>
    <dbReference type="NCBI Taxonomy" id="2851012"/>
    <lineage>
        <taxon>Bacteria</taxon>
        <taxon>Pseudomonadati</taxon>
        <taxon>Pseudomonadota</taxon>
        <taxon>Alphaproteobacteria</taxon>
        <taxon>Rhodobacterales</taxon>
        <taxon>Rhodobacter group</taxon>
        <taxon>Sedimentimonas</taxon>
    </lineage>
</organism>
<accession>A0ABT3A1W8</accession>
<comment type="caution">
    <text evidence="2">The sequence shown here is derived from an EMBL/GenBank/DDBJ whole genome shotgun (WGS) entry which is preliminary data.</text>
</comment>
<name>A0ABT3A1W8_9RHOB</name>
<proteinExistence type="predicted"/>
<gene>
    <name evidence="2" type="ORF">OE699_12815</name>
</gene>
<protein>
    <submittedName>
        <fullName evidence="2">Uncharacterized protein</fullName>
    </submittedName>
</protein>
<dbReference type="Proteomes" id="UP001526166">
    <property type="component" value="Unassembled WGS sequence"/>
</dbReference>
<reference evidence="2 3" key="1">
    <citation type="submission" date="2022-10" db="EMBL/GenBank/DDBJ databases">
        <title>Sinirhodobacter sp. nov., isolated from ocean surface sediments.</title>
        <authorList>
            <person name="He W."/>
            <person name="Wang L."/>
            <person name="Zhang D.-F."/>
        </authorList>
    </citation>
    <scope>NUCLEOTIDE SEQUENCE [LARGE SCALE GENOMIC DNA]</scope>
    <source>
        <strain evidence="2 3">WL0115</strain>
    </source>
</reference>
<evidence type="ECO:0000313" key="2">
    <source>
        <dbReference type="EMBL" id="MCV2879729.1"/>
    </source>
</evidence>
<sequence>MAGWVITDTDEDAGTPKRRSRADSEKNREIGLRKRRIAELREAMSAEELAEEEARLALEISAMIAAGRVTVCQPAGAFTRL</sequence>
<evidence type="ECO:0000256" key="1">
    <source>
        <dbReference type="SAM" id="MobiDB-lite"/>
    </source>
</evidence>
<keyword evidence="3" id="KW-1185">Reference proteome</keyword>
<feature type="region of interest" description="Disordered" evidence="1">
    <location>
        <begin position="1"/>
        <end position="27"/>
    </location>
</feature>
<evidence type="ECO:0000313" key="3">
    <source>
        <dbReference type="Proteomes" id="UP001526166"/>
    </source>
</evidence>